<sequence>MKKAKKGLILSLILLFIPVMVIGCSSKPKVGADETAKILFDFYIKGDQESLSKIKISKEQTEEISKMQKDQTISTIKTNLTAAGLKVNDEQINKIYAARVSALKKLSAKTEVVSQDDKSAQVKVKATHINEVALDEKAATDAVEQVKKMNITDRQEAINKATGIYIQNLIKSYENVKPSSDMKEQTFKFTIKEKTWIPEDMKSFGAGIVKLTSGIK</sequence>
<evidence type="ECO:0000259" key="1">
    <source>
        <dbReference type="Pfam" id="PF17118"/>
    </source>
</evidence>
<proteinExistence type="predicted"/>
<comment type="caution">
    <text evidence="2">The sequence shown here is derived from an EMBL/GenBank/DDBJ whole genome shotgun (WGS) entry which is preliminary data.</text>
</comment>
<dbReference type="PATRIC" id="fig|1379739.3.peg.638"/>
<name>A0A0D1AQC7_CLOBO</name>
<dbReference type="HOGENOM" id="CLU_104525_0_0_9"/>
<organism evidence="2 3">
    <name type="scientific">Clostridium botulinum B2 450</name>
    <dbReference type="NCBI Taxonomy" id="1379739"/>
    <lineage>
        <taxon>Bacteria</taxon>
        <taxon>Bacillati</taxon>
        <taxon>Bacillota</taxon>
        <taxon>Clostridia</taxon>
        <taxon>Eubacteriales</taxon>
        <taxon>Clostridiaceae</taxon>
        <taxon>Clostridium</taxon>
    </lineage>
</organism>
<evidence type="ECO:0000313" key="3">
    <source>
        <dbReference type="Proteomes" id="UP000032250"/>
    </source>
</evidence>
<dbReference type="Proteomes" id="UP000032250">
    <property type="component" value="Unassembled WGS sequence"/>
</dbReference>
<dbReference type="InterPro" id="IPR031343">
    <property type="entry name" value="DUF5105"/>
</dbReference>
<dbReference type="PROSITE" id="PS51257">
    <property type="entry name" value="PROKAR_LIPOPROTEIN"/>
    <property type="match status" value="1"/>
</dbReference>
<dbReference type="EMBL" id="JXSU01000006">
    <property type="protein sequence ID" value="KIS25314.1"/>
    <property type="molecule type" value="Genomic_DNA"/>
</dbReference>
<protein>
    <recommendedName>
        <fullName evidence="1">DUF5105 domain-containing protein</fullName>
    </recommendedName>
</protein>
<gene>
    <name evidence="2" type="ORF">N495_01670</name>
</gene>
<dbReference type="Pfam" id="PF17118">
    <property type="entry name" value="DUF5105"/>
    <property type="match status" value="1"/>
</dbReference>
<dbReference type="RefSeq" id="WP_003487541.1">
    <property type="nucleotide sequence ID" value="NZ_JXSU01000006.1"/>
</dbReference>
<evidence type="ECO:0000313" key="2">
    <source>
        <dbReference type="EMBL" id="KIS25314.1"/>
    </source>
</evidence>
<dbReference type="AlphaFoldDB" id="A0A0D1AQC7"/>
<dbReference type="OrthoDB" id="2041827at2"/>
<reference evidence="2 3" key="1">
    <citation type="submission" date="2014-06" db="EMBL/GenBank/DDBJ databases">
        <title>Genome characterization of distinct group I Clostridium botulinum lineages.</title>
        <authorList>
            <person name="Giordani F."/>
            <person name="Anselmo A."/>
            <person name="Fillo S."/>
            <person name="Palozzi A.M."/>
            <person name="Fortunato A."/>
            <person name="Gentile B."/>
            <person name="Ciammaruconi A."/>
            <person name="Anniballi F."/>
            <person name="De Medici D."/>
            <person name="Lista F."/>
        </authorList>
    </citation>
    <scope>NUCLEOTIDE SEQUENCE [LARGE SCALE GENOMIC DNA]</scope>
    <source>
        <strain evidence="2 3">B2 450</strain>
    </source>
</reference>
<accession>A0A0D1AQC7</accession>
<feature type="domain" description="DUF5105" evidence="1">
    <location>
        <begin position="55"/>
        <end position="184"/>
    </location>
</feature>